<dbReference type="Proteomes" id="UP000193498">
    <property type="component" value="Unassembled WGS sequence"/>
</dbReference>
<protein>
    <submittedName>
        <fullName evidence="1">Uncharacterized protein</fullName>
    </submittedName>
</protein>
<dbReference type="EMBL" id="MCFE01000271">
    <property type="protein sequence ID" value="ORX92542.1"/>
    <property type="molecule type" value="Genomic_DNA"/>
</dbReference>
<accession>A0A1Y1Y3D7</accession>
<dbReference type="AlphaFoldDB" id="A0A1Y1Y3D7"/>
<evidence type="ECO:0000313" key="1">
    <source>
        <dbReference type="EMBL" id="ORX92542.1"/>
    </source>
</evidence>
<organism evidence="1 2">
    <name type="scientific">Basidiobolus meristosporus CBS 931.73</name>
    <dbReference type="NCBI Taxonomy" id="1314790"/>
    <lineage>
        <taxon>Eukaryota</taxon>
        <taxon>Fungi</taxon>
        <taxon>Fungi incertae sedis</taxon>
        <taxon>Zoopagomycota</taxon>
        <taxon>Entomophthoromycotina</taxon>
        <taxon>Basidiobolomycetes</taxon>
        <taxon>Basidiobolales</taxon>
        <taxon>Basidiobolaceae</taxon>
        <taxon>Basidiobolus</taxon>
    </lineage>
</organism>
<sequence>MTGYSLNGVLIRMKKIVKCQYLLNPGLLPAIYDPSALSTDNRSSALLRHSRCLRNAIPQKFAARCPSV</sequence>
<dbReference type="InParanoid" id="A0A1Y1Y3D7"/>
<proteinExistence type="predicted"/>
<gene>
    <name evidence="1" type="ORF">K493DRAFT_316542</name>
</gene>
<comment type="caution">
    <text evidence="1">The sequence shown here is derived from an EMBL/GenBank/DDBJ whole genome shotgun (WGS) entry which is preliminary data.</text>
</comment>
<reference evidence="1 2" key="1">
    <citation type="submission" date="2016-07" db="EMBL/GenBank/DDBJ databases">
        <title>Pervasive Adenine N6-methylation of Active Genes in Fungi.</title>
        <authorList>
            <consortium name="DOE Joint Genome Institute"/>
            <person name="Mondo S.J."/>
            <person name="Dannebaum R.O."/>
            <person name="Kuo R.C."/>
            <person name="Labutti K."/>
            <person name="Haridas S."/>
            <person name="Kuo A."/>
            <person name="Salamov A."/>
            <person name="Ahrendt S.R."/>
            <person name="Lipzen A."/>
            <person name="Sullivan W."/>
            <person name="Andreopoulos W.B."/>
            <person name="Clum A."/>
            <person name="Lindquist E."/>
            <person name="Daum C."/>
            <person name="Ramamoorthy G.K."/>
            <person name="Gryganskyi A."/>
            <person name="Culley D."/>
            <person name="Magnuson J.K."/>
            <person name="James T.Y."/>
            <person name="O'Malley M.A."/>
            <person name="Stajich J.E."/>
            <person name="Spatafora J.W."/>
            <person name="Visel A."/>
            <person name="Grigoriev I.V."/>
        </authorList>
    </citation>
    <scope>NUCLEOTIDE SEQUENCE [LARGE SCALE GENOMIC DNA]</scope>
    <source>
        <strain evidence="1 2">CBS 931.73</strain>
    </source>
</reference>
<keyword evidence="2" id="KW-1185">Reference proteome</keyword>
<evidence type="ECO:0000313" key="2">
    <source>
        <dbReference type="Proteomes" id="UP000193498"/>
    </source>
</evidence>
<name>A0A1Y1Y3D7_9FUNG</name>